<gene>
    <name evidence="2" type="ORF">N2J37_07000</name>
</gene>
<dbReference type="RefSeq" id="WP_260990561.1">
    <property type="nucleotide sequence ID" value="NZ_CP104450.1"/>
</dbReference>
<evidence type="ECO:0000259" key="1">
    <source>
        <dbReference type="PROSITE" id="PS51301"/>
    </source>
</evidence>
<name>A0A9Q9N507_RAOOR</name>
<proteinExistence type="predicted"/>
<dbReference type="InterPro" id="IPR018004">
    <property type="entry name" value="KilA/APSES_HTH"/>
</dbReference>
<dbReference type="SMART" id="SM01252">
    <property type="entry name" value="KilA-N"/>
    <property type="match status" value="1"/>
</dbReference>
<dbReference type="Pfam" id="PF04383">
    <property type="entry name" value="KilA-N"/>
    <property type="match status" value="1"/>
</dbReference>
<organism evidence="2 3">
    <name type="scientific">Raoultella ornithinolytica</name>
    <name type="common">Klebsiella ornithinolytica</name>
    <dbReference type="NCBI Taxonomy" id="54291"/>
    <lineage>
        <taxon>Bacteria</taxon>
        <taxon>Pseudomonadati</taxon>
        <taxon>Pseudomonadota</taxon>
        <taxon>Gammaproteobacteria</taxon>
        <taxon>Enterobacterales</taxon>
        <taxon>Enterobacteriaceae</taxon>
        <taxon>Klebsiella/Raoultella group</taxon>
        <taxon>Raoultella</taxon>
    </lineage>
</organism>
<protein>
    <submittedName>
        <fullName evidence="2">KilA-N domain-containing protein</fullName>
    </submittedName>
</protein>
<sequence>MNTLAINQTNCINPIVISDIRIHNDAEGRYSLNDLHKAAGGERRHEPSNWIALQQTTELINEILNTGIPVFNPMVSKKGRYGGTYACKELVYSYAMWISAAFSLKVIRAYDALVTGMRAVKPKKTQPGKITADQQFALKELVMSRGQALPKEKQAKAIITMWSSLKSHFGISYKEIDADQFNEAVSLVARLPLEGELITASEVGQTDEQISSEMLAAIMAAIRSQKQSYCYPLKPAYQEHIHCPEGVASLTERSCLMDLLTELQHNGNNVDAPTAELATLFCYVKGVRRALGDIATHSQYVLKQVNDF</sequence>
<dbReference type="InterPro" id="IPR017880">
    <property type="entry name" value="KilA_N"/>
</dbReference>
<evidence type="ECO:0000313" key="2">
    <source>
        <dbReference type="EMBL" id="UXE39492.1"/>
    </source>
</evidence>
<accession>A0A9Q9N507</accession>
<reference evidence="2" key="1">
    <citation type="submission" date="2022-09" db="EMBL/GenBank/DDBJ databases">
        <title>Multidrug resistance Raoultella ornithinolytica Strain MQB_Silv_108.</title>
        <authorList>
            <person name="Quintela-Baluja M."/>
        </authorList>
    </citation>
    <scope>NUCLEOTIDE SEQUENCE</scope>
    <source>
        <strain evidence="2">MQB_Silv_108</strain>
    </source>
</reference>
<dbReference type="PROSITE" id="PS51301">
    <property type="entry name" value="KILA_N"/>
    <property type="match status" value="1"/>
</dbReference>
<dbReference type="AlphaFoldDB" id="A0A9Q9N507"/>
<feature type="domain" description="KilA-N" evidence="1">
    <location>
        <begin position="3"/>
        <end position="113"/>
    </location>
</feature>
<dbReference type="EMBL" id="CP104450">
    <property type="protein sequence ID" value="UXE39492.1"/>
    <property type="molecule type" value="Genomic_DNA"/>
</dbReference>
<dbReference type="Proteomes" id="UP001064206">
    <property type="component" value="Chromosome"/>
</dbReference>
<evidence type="ECO:0000313" key="3">
    <source>
        <dbReference type="Proteomes" id="UP001064206"/>
    </source>
</evidence>